<dbReference type="Pfam" id="PF13193">
    <property type="entry name" value="AMP-binding_C"/>
    <property type="match status" value="1"/>
</dbReference>
<dbReference type="GO" id="GO:0004321">
    <property type="term" value="F:fatty-acyl-CoA synthase activity"/>
    <property type="evidence" value="ECO:0007669"/>
    <property type="project" value="TreeGrafter"/>
</dbReference>
<dbReference type="GO" id="GO:0015645">
    <property type="term" value="F:fatty acid ligase activity"/>
    <property type="evidence" value="ECO:0007669"/>
    <property type="project" value="TreeGrafter"/>
</dbReference>
<evidence type="ECO:0000256" key="3">
    <source>
        <dbReference type="ARBA" id="ARBA00022741"/>
    </source>
</evidence>
<evidence type="ECO:0000256" key="5">
    <source>
        <dbReference type="SAM" id="MobiDB-lite"/>
    </source>
</evidence>
<dbReference type="InterPro" id="IPR020845">
    <property type="entry name" value="AMP-binding_CS"/>
</dbReference>
<keyword evidence="2" id="KW-0436">Ligase</keyword>
<gene>
    <name evidence="8" type="ORF">SAMN05661053_0671</name>
</gene>
<feature type="compositionally biased region" description="Low complexity" evidence="5">
    <location>
        <begin position="557"/>
        <end position="575"/>
    </location>
</feature>
<dbReference type="InterPro" id="IPR025110">
    <property type="entry name" value="AMP-bd_C"/>
</dbReference>
<dbReference type="SUPFAM" id="SSF56801">
    <property type="entry name" value="Acetyl-CoA synthetase-like"/>
    <property type="match status" value="1"/>
</dbReference>
<evidence type="ECO:0000256" key="4">
    <source>
        <dbReference type="ARBA" id="ARBA00022840"/>
    </source>
</evidence>
<name>A0A380RVW6_FIBSU</name>
<evidence type="ECO:0000256" key="1">
    <source>
        <dbReference type="ARBA" id="ARBA00006432"/>
    </source>
</evidence>
<dbReference type="GO" id="GO:0005524">
    <property type="term" value="F:ATP binding"/>
    <property type="evidence" value="ECO:0007669"/>
    <property type="project" value="UniProtKB-KW"/>
</dbReference>
<sequence>MILNKFLSKIDYKSYEDLYKNFKITIPNDFNFAYDVVDEYAKTEPKREALVWCDDNDESHIYTFKDLSLASQRTANFLVEQGIQKGDRVMLILRRRYEFWFFLLALHRIGAIAIPATNMLAAEDLEYRFNAAEIKMVVTYDDPALQKEVDKAKSKCESVEKLVTVGQTARQNWISFYDDYELFPSTFERPVGDAATHNDDIMIVYFTSGTSSNPKMVAHTYTYPLGHIVTAKYWQHVVDGGRHLTVAETGWAKALWGKIYGQWIAGSAVFTYDMTTFIPGKLLEKMAEYKVTTFCAPPTVYRYILQHGLSKYDLSSLQYCTTAGEALNLDIYNRFYEQTGIRMQEGYGQTELTLTTGNFGFSEPHPGSIGKPSPGYQMEIINAEGKPCAAEEVGELIIKIDQGKPFGMFGGYYRDAERTEKVFEGGVYHTGDTAYRDKDGFFWFVGRTDDLIKSSGYRISPFEVEEVLHKHPAVLEVAVTGVEDKSRGQAVKATVVLQKGYEASKELAKEIQLFAKNIAASYKSPRIIDFVTELPKTISGKIRRATIRDKDTAENVTAPDEANAENAASETSEEK</sequence>
<evidence type="ECO:0000313" key="8">
    <source>
        <dbReference type="EMBL" id="SUQ19439.1"/>
    </source>
</evidence>
<dbReference type="PANTHER" id="PTHR43605:SF10">
    <property type="entry name" value="ACYL-COA SYNTHETASE MEDIUM CHAIN FAMILY MEMBER 3"/>
    <property type="match status" value="1"/>
</dbReference>
<dbReference type="GO" id="GO:0016405">
    <property type="term" value="F:CoA-ligase activity"/>
    <property type="evidence" value="ECO:0007669"/>
    <property type="project" value="UniProtKB-ARBA"/>
</dbReference>
<comment type="similarity">
    <text evidence="1">Belongs to the ATP-dependent AMP-binding enzyme family.</text>
</comment>
<evidence type="ECO:0000259" key="7">
    <source>
        <dbReference type="Pfam" id="PF13193"/>
    </source>
</evidence>
<reference evidence="8 9" key="1">
    <citation type="submission" date="2017-08" db="EMBL/GenBank/DDBJ databases">
        <authorList>
            <person name="de Groot N.N."/>
        </authorList>
    </citation>
    <scope>NUCLEOTIDE SEQUENCE [LARGE SCALE GENOMIC DNA]</scope>
    <source>
        <strain evidence="8 9">HM2</strain>
    </source>
</reference>
<dbReference type="Gene3D" id="3.40.50.12780">
    <property type="entry name" value="N-terminal domain of ligase-like"/>
    <property type="match status" value="1"/>
</dbReference>
<evidence type="ECO:0000313" key="9">
    <source>
        <dbReference type="Proteomes" id="UP000255423"/>
    </source>
</evidence>
<keyword evidence="4" id="KW-0067">ATP-binding</keyword>
<feature type="domain" description="AMP-dependent synthetase/ligase" evidence="6">
    <location>
        <begin position="38"/>
        <end position="413"/>
    </location>
</feature>
<dbReference type="EMBL" id="UHJL01000001">
    <property type="protein sequence ID" value="SUQ19439.1"/>
    <property type="molecule type" value="Genomic_DNA"/>
</dbReference>
<organism evidence="8 9">
    <name type="scientific">Fibrobacter succinogenes</name>
    <name type="common">Bacteroides succinogenes</name>
    <dbReference type="NCBI Taxonomy" id="833"/>
    <lineage>
        <taxon>Bacteria</taxon>
        <taxon>Pseudomonadati</taxon>
        <taxon>Fibrobacterota</taxon>
        <taxon>Fibrobacteria</taxon>
        <taxon>Fibrobacterales</taxon>
        <taxon>Fibrobacteraceae</taxon>
        <taxon>Fibrobacter</taxon>
    </lineage>
</organism>
<dbReference type="GO" id="GO:0006633">
    <property type="term" value="P:fatty acid biosynthetic process"/>
    <property type="evidence" value="ECO:0007669"/>
    <property type="project" value="TreeGrafter"/>
</dbReference>
<feature type="region of interest" description="Disordered" evidence="5">
    <location>
        <begin position="546"/>
        <end position="575"/>
    </location>
</feature>
<dbReference type="RefSeq" id="WP_109572074.1">
    <property type="nucleotide sequence ID" value="NZ_UHJL01000001.1"/>
</dbReference>
<evidence type="ECO:0000259" key="6">
    <source>
        <dbReference type="Pfam" id="PF00501"/>
    </source>
</evidence>
<dbReference type="InterPro" id="IPR045851">
    <property type="entry name" value="AMP-bd_C_sf"/>
</dbReference>
<dbReference type="PANTHER" id="PTHR43605">
    <property type="entry name" value="ACYL-COENZYME A SYNTHETASE"/>
    <property type="match status" value="1"/>
</dbReference>
<protein>
    <submittedName>
        <fullName evidence="8">Acetyl-CoA synthetase</fullName>
    </submittedName>
</protein>
<dbReference type="Proteomes" id="UP000255423">
    <property type="component" value="Unassembled WGS sequence"/>
</dbReference>
<dbReference type="InterPro" id="IPR000873">
    <property type="entry name" value="AMP-dep_synth/lig_dom"/>
</dbReference>
<dbReference type="GO" id="GO:0006637">
    <property type="term" value="P:acyl-CoA metabolic process"/>
    <property type="evidence" value="ECO:0007669"/>
    <property type="project" value="TreeGrafter"/>
</dbReference>
<dbReference type="AlphaFoldDB" id="A0A380RVW6"/>
<dbReference type="Pfam" id="PF00501">
    <property type="entry name" value="AMP-binding"/>
    <property type="match status" value="1"/>
</dbReference>
<keyword evidence="3" id="KW-0547">Nucleotide-binding</keyword>
<accession>A0A380RVW6</accession>
<proteinExistence type="inferred from homology"/>
<dbReference type="PROSITE" id="PS00455">
    <property type="entry name" value="AMP_BINDING"/>
    <property type="match status" value="1"/>
</dbReference>
<dbReference type="Gene3D" id="3.30.300.30">
    <property type="match status" value="1"/>
</dbReference>
<dbReference type="InterPro" id="IPR042099">
    <property type="entry name" value="ANL_N_sf"/>
</dbReference>
<feature type="domain" description="AMP-binding enzyme C-terminal" evidence="7">
    <location>
        <begin position="463"/>
        <end position="541"/>
    </location>
</feature>
<evidence type="ECO:0000256" key="2">
    <source>
        <dbReference type="ARBA" id="ARBA00022598"/>
    </source>
</evidence>
<dbReference type="InterPro" id="IPR051087">
    <property type="entry name" value="Mitochondrial_ACSM"/>
</dbReference>